<reference evidence="2" key="2">
    <citation type="submission" date="2023-06" db="EMBL/GenBank/DDBJ databases">
        <authorList>
            <consortium name="Lawrence Berkeley National Laboratory"/>
            <person name="Haridas S."/>
            <person name="Hensen N."/>
            <person name="Bonometti L."/>
            <person name="Westerberg I."/>
            <person name="Brannstrom I.O."/>
            <person name="Guillou S."/>
            <person name="Cros-Aarteil S."/>
            <person name="Calhoun S."/>
            <person name="Kuo A."/>
            <person name="Mondo S."/>
            <person name="Pangilinan J."/>
            <person name="Riley R."/>
            <person name="Labutti K."/>
            <person name="Andreopoulos B."/>
            <person name="Lipzen A."/>
            <person name="Chen C."/>
            <person name="Yanf M."/>
            <person name="Daum C."/>
            <person name="Ng V."/>
            <person name="Clum A."/>
            <person name="Steindorff A."/>
            <person name="Ohm R."/>
            <person name="Martin F."/>
            <person name="Silar P."/>
            <person name="Natvig D."/>
            <person name="Lalanne C."/>
            <person name="Gautier V."/>
            <person name="Ament-Velasquez S.L."/>
            <person name="Kruys A."/>
            <person name="Hutchinson M.I."/>
            <person name="Powell A.J."/>
            <person name="Barry K."/>
            <person name="Miller A.N."/>
            <person name="Grigoriev I.V."/>
            <person name="Debuchy R."/>
            <person name="Gladieux P."/>
            <person name="Thoren M.H."/>
            <person name="Johannesson H."/>
        </authorList>
    </citation>
    <scope>NUCLEOTIDE SEQUENCE</scope>
    <source>
        <strain evidence="2">CBS 958.72</strain>
    </source>
</reference>
<accession>A0AAE0K7C6</accession>
<comment type="caution">
    <text evidence="2">The sequence shown here is derived from an EMBL/GenBank/DDBJ whole genome shotgun (WGS) entry which is preliminary data.</text>
</comment>
<dbReference type="EMBL" id="JAULSN010000005">
    <property type="protein sequence ID" value="KAK3371406.1"/>
    <property type="molecule type" value="Genomic_DNA"/>
</dbReference>
<keyword evidence="3" id="KW-1185">Reference proteome</keyword>
<organism evidence="2 3">
    <name type="scientific">Lasiosphaeria ovina</name>
    <dbReference type="NCBI Taxonomy" id="92902"/>
    <lineage>
        <taxon>Eukaryota</taxon>
        <taxon>Fungi</taxon>
        <taxon>Dikarya</taxon>
        <taxon>Ascomycota</taxon>
        <taxon>Pezizomycotina</taxon>
        <taxon>Sordariomycetes</taxon>
        <taxon>Sordariomycetidae</taxon>
        <taxon>Sordariales</taxon>
        <taxon>Lasiosphaeriaceae</taxon>
        <taxon>Lasiosphaeria</taxon>
    </lineage>
</organism>
<proteinExistence type="predicted"/>
<protein>
    <submittedName>
        <fullName evidence="2">Uncharacterized protein</fullName>
    </submittedName>
</protein>
<sequence>MMPRYGRFFLSPFISQVVFKVPHVRLFYYYLLTPLSPCVCMRGWGWIGMGTGTGTRGGVFFCLFFLSCQGGSRAAGQGGFYSLPLCFLFSSPDMCIMKTSPFPPGMIFDGGCLAVCLASCRDGRAEQ</sequence>
<keyword evidence="1" id="KW-1133">Transmembrane helix</keyword>
<name>A0AAE0K7C6_9PEZI</name>
<keyword evidence="1" id="KW-0472">Membrane</keyword>
<evidence type="ECO:0000313" key="3">
    <source>
        <dbReference type="Proteomes" id="UP001287356"/>
    </source>
</evidence>
<evidence type="ECO:0000256" key="1">
    <source>
        <dbReference type="SAM" id="Phobius"/>
    </source>
</evidence>
<evidence type="ECO:0000313" key="2">
    <source>
        <dbReference type="EMBL" id="KAK3371406.1"/>
    </source>
</evidence>
<gene>
    <name evidence="2" type="ORF">B0T24DRAFT_318905</name>
</gene>
<feature type="transmembrane region" description="Helical" evidence="1">
    <location>
        <begin position="44"/>
        <end position="66"/>
    </location>
</feature>
<dbReference type="Proteomes" id="UP001287356">
    <property type="component" value="Unassembled WGS sequence"/>
</dbReference>
<keyword evidence="1" id="KW-0812">Transmembrane</keyword>
<dbReference type="AlphaFoldDB" id="A0AAE0K7C6"/>
<reference evidence="2" key="1">
    <citation type="journal article" date="2023" name="Mol. Phylogenet. Evol.">
        <title>Genome-scale phylogeny and comparative genomics of the fungal order Sordariales.</title>
        <authorList>
            <person name="Hensen N."/>
            <person name="Bonometti L."/>
            <person name="Westerberg I."/>
            <person name="Brannstrom I.O."/>
            <person name="Guillou S."/>
            <person name="Cros-Aarteil S."/>
            <person name="Calhoun S."/>
            <person name="Haridas S."/>
            <person name="Kuo A."/>
            <person name="Mondo S."/>
            <person name="Pangilinan J."/>
            <person name="Riley R."/>
            <person name="LaButti K."/>
            <person name="Andreopoulos B."/>
            <person name="Lipzen A."/>
            <person name="Chen C."/>
            <person name="Yan M."/>
            <person name="Daum C."/>
            <person name="Ng V."/>
            <person name="Clum A."/>
            <person name="Steindorff A."/>
            <person name="Ohm R.A."/>
            <person name="Martin F."/>
            <person name="Silar P."/>
            <person name="Natvig D.O."/>
            <person name="Lalanne C."/>
            <person name="Gautier V."/>
            <person name="Ament-Velasquez S.L."/>
            <person name="Kruys A."/>
            <person name="Hutchinson M.I."/>
            <person name="Powell A.J."/>
            <person name="Barry K."/>
            <person name="Miller A.N."/>
            <person name="Grigoriev I.V."/>
            <person name="Debuchy R."/>
            <person name="Gladieux P."/>
            <person name="Hiltunen Thoren M."/>
            <person name="Johannesson H."/>
        </authorList>
    </citation>
    <scope>NUCLEOTIDE SEQUENCE</scope>
    <source>
        <strain evidence="2">CBS 958.72</strain>
    </source>
</reference>